<evidence type="ECO:0000313" key="1">
    <source>
        <dbReference type="EMBL" id="KAK3288084.1"/>
    </source>
</evidence>
<reference evidence="1 2" key="1">
    <citation type="journal article" date="2015" name="Genome Biol. Evol.">
        <title>Comparative Genomics of a Bacterivorous Green Alga Reveals Evolutionary Causalities and Consequences of Phago-Mixotrophic Mode of Nutrition.</title>
        <authorList>
            <person name="Burns J.A."/>
            <person name="Paasch A."/>
            <person name="Narechania A."/>
            <person name="Kim E."/>
        </authorList>
    </citation>
    <scope>NUCLEOTIDE SEQUENCE [LARGE SCALE GENOMIC DNA]</scope>
    <source>
        <strain evidence="1 2">PLY_AMNH</strain>
    </source>
</reference>
<comment type="caution">
    <text evidence="1">The sequence shown here is derived from an EMBL/GenBank/DDBJ whole genome shotgun (WGS) entry which is preliminary data.</text>
</comment>
<evidence type="ECO:0000313" key="2">
    <source>
        <dbReference type="Proteomes" id="UP001190700"/>
    </source>
</evidence>
<dbReference type="AlphaFoldDB" id="A0AAE0H156"/>
<dbReference type="EMBL" id="LGRX02000613">
    <property type="protein sequence ID" value="KAK3288084.1"/>
    <property type="molecule type" value="Genomic_DNA"/>
</dbReference>
<protein>
    <submittedName>
        <fullName evidence="1">Uncharacterized protein</fullName>
    </submittedName>
</protein>
<keyword evidence="2" id="KW-1185">Reference proteome</keyword>
<gene>
    <name evidence="1" type="ORF">CYMTET_4438</name>
</gene>
<organism evidence="1 2">
    <name type="scientific">Cymbomonas tetramitiformis</name>
    <dbReference type="NCBI Taxonomy" id="36881"/>
    <lineage>
        <taxon>Eukaryota</taxon>
        <taxon>Viridiplantae</taxon>
        <taxon>Chlorophyta</taxon>
        <taxon>Pyramimonadophyceae</taxon>
        <taxon>Pyramimonadales</taxon>
        <taxon>Pyramimonadaceae</taxon>
        <taxon>Cymbomonas</taxon>
    </lineage>
</organism>
<accession>A0AAE0H156</accession>
<sequence length="80" mass="8828">MMLSSSRGADSAGSPECWTLFSTNEYGKANKVPQENVPARVSDKVTALWGAGLPLNSPREEYIFDSAARIVHMRDSNRRV</sequence>
<name>A0AAE0H156_9CHLO</name>
<proteinExistence type="predicted"/>
<dbReference type="Proteomes" id="UP001190700">
    <property type="component" value="Unassembled WGS sequence"/>
</dbReference>